<name>A0ACC2S554_9FUNG</name>
<evidence type="ECO:0000313" key="2">
    <source>
        <dbReference type="Proteomes" id="UP001165960"/>
    </source>
</evidence>
<accession>A0ACC2S554</accession>
<keyword evidence="2" id="KW-1185">Reference proteome</keyword>
<sequence>MRVISLILLTSVLAVPQSEYGKNSLGSASELSDDSDSILSLDAEAETIEDDAEAVPSAASPMSPSKSGQSAYDNGDIEEVDDNTSGADKPPAKGDATASLQGDEEDSPLAPTEPDVEKAAPNPPAAESPSAGPSNTQGEKVKDIADDMEGGAGYTPEASGQAPPQPSAPPTEAPAPPPAEETSPAEGAAPLPTDQAPPTKAPPAEAPPAETPAPESTPSEGEAPPAESLPKNGTTPKRFDEASTIGGADAKCPNLKMDRCYHGHQLNVKPARQAFPRCWLWAVPLGSPTNEHVWGCYHPVDKNGQVECEWPGMVDLLKDKDTCHLKVKECDRARYPALTQHTNLPLYNCKGKCRSRTPNPAYPVAEQPPSEGAQTPPETTEKPAGGENTEQPSSEDGAESGGGNTEQTPSEGGAESGGGNTEQTPSEGGAESGGGNTEQTPSEGGAESGGGNTEQSSGEGRSGYPVDVPPPAEGGPGEGEQDEDGSSTPESGEGSELGATEEKSY</sequence>
<comment type="caution">
    <text evidence="1">The sequence shown here is derived from an EMBL/GenBank/DDBJ whole genome shotgun (WGS) entry which is preliminary data.</text>
</comment>
<protein>
    <submittedName>
        <fullName evidence="1">Uncharacterized protein</fullName>
    </submittedName>
</protein>
<evidence type="ECO:0000313" key="1">
    <source>
        <dbReference type="EMBL" id="KAJ9057433.1"/>
    </source>
</evidence>
<reference evidence="1" key="1">
    <citation type="submission" date="2022-04" db="EMBL/GenBank/DDBJ databases">
        <title>Genome of the entomopathogenic fungus Entomophthora muscae.</title>
        <authorList>
            <person name="Elya C."/>
            <person name="Lovett B.R."/>
            <person name="Lee E."/>
            <person name="Macias A.M."/>
            <person name="Hajek A.E."/>
            <person name="De Bivort B.L."/>
            <person name="Kasson M.T."/>
            <person name="De Fine Licht H.H."/>
            <person name="Stajich J.E."/>
        </authorList>
    </citation>
    <scope>NUCLEOTIDE SEQUENCE</scope>
    <source>
        <strain evidence="1">Berkeley</strain>
    </source>
</reference>
<proteinExistence type="predicted"/>
<gene>
    <name evidence="1" type="ORF">DSO57_1022724</name>
</gene>
<dbReference type="Proteomes" id="UP001165960">
    <property type="component" value="Unassembled WGS sequence"/>
</dbReference>
<organism evidence="1 2">
    <name type="scientific">Entomophthora muscae</name>
    <dbReference type="NCBI Taxonomy" id="34485"/>
    <lineage>
        <taxon>Eukaryota</taxon>
        <taxon>Fungi</taxon>
        <taxon>Fungi incertae sedis</taxon>
        <taxon>Zoopagomycota</taxon>
        <taxon>Entomophthoromycotina</taxon>
        <taxon>Entomophthoromycetes</taxon>
        <taxon>Entomophthorales</taxon>
        <taxon>Entomophthoraceae</taxon>
        <taxon>Entomophthora</taxon>
    </lineage>
</organism>
<dbReference type="EMBL" id="QTSX02005795">
    <property type="protein sequence ID" value="KAJ9057433.1"/>
    <property type="molecule type" value="Genomic_DNA"/>
</dbReference>